<protein>
    <submittedName>
        <fullName evidence="2">Uncharacterized protein</fullName>
    </submittedName>
</protein>
<dbReference type="AlphaFoldDB" id="A0AAW1RZQ5"/>
<comment type="caution">
    <text evidence="2">The sequence shown here is derived from an EMBL/GenBank/DDBJ whole genome shotgun (WGS) entry which is preliminary data.</text>
</comment>
<feature type="region of interest" description="Disordered" evidence="1">
    <location>
        <begin position="136"/>
        <end position="273"/>
    </location>
</feature>
<feature type="compositionally biased region" description="Polar residues" evidence="1">
    <location>
        <begin position="87"/>
        <end position="96"/>
    </location>
</feature>
<dbReference type="EMBL" id="JALJOS010000005">
    <property type="protein sequence ID" value="KAK9838888.1"/>
    <property type="molecule type" value="Genomic_DNA"/>
</dbReference>
<dbReference type="Proteomes" id="UP001438707">
    <property type="component" value="Unassembled WGS sequence"/>
</dbReference>
<reference evidence="2 3" key="1">
    <citation type="journal article" date="2024" name="Nat. Commun.">
        <title>Phylogenomics reveals the evolutionary origins of lichenization in chlorophyte algae.</title>
        <authorList>
            <person name="Puginier C."/>
            <person name="Libourel C."/>
            <person name="Otte J."/>
            <person name="Skaloud P."/>
            <person name="Haon M."/>
            <person name="Grisel S."/>
            <person name="Petersen M."/>
            <person name="Berrin J.G."/>
            <person name="Delaux P.M."/>
            <person name="Dal Grande F."/>
            <person name="Keller J."/>
        </authorList>
    </citation>
    <scope>NUCLEOTIDE SEQUENCE [LARGE SCALE GENOMIC DNA]</scope>
    <source>
        <strain evidence="2 3">SAG 2145</strain>
    </source>
</reference>
<feature type="compositionally biased region" description="Low complexity" evidence="1">
    <location>
        <begin position="437"/>
        <end position="450"/>
    </location>
</feature>
<keyword evidence="3" id="KW-1185">Reference proteome</keyword>
<gene>
    <name evidence="2" type="ORF">WJX74_005299</name>
</gene>
<accession>A0AAW1RZQ5</accession>
<feature type="compositionally biased region" description="Low complexity" evidence="1">
    <location>
        <begin position="196"/>
        <end position="219"/>
    </location>
</feature>
<evidence type="ECO:0000256" key="1">
    <source>
        <dbReference type="SAM" id="MobiDB-lite"/>
    </source>
</evidence>
<evidence type="ECO:0000313" key="2">
    <source>
        <dbReference type="EMBL" id="KAK9838888.1"/>
    </source>
</evidence>
<feature type="region of interest" description="Disordered" evidence="1">
    <location>
        <begin position="426"/>
        <end position="461"/>
    </location>
</feature>
<feature type="region of interest" description="Disordered" evidence="1">
    <location>
        <begin position="77"/>
        <end position="96"/>
    </location>
</feature>
<sequence length="582" mass="59388">MGCTKFLAVRRRQTTPGHFPQANLYCCPRLERTREEDEPLALRERPFVTSCRPEWTDHPRETGLLLQPAYRKWAAAPATTPDKLESDQQCYQQPASPQSSKVFAPFIRWCEQGNPLSIPPPYREHTIKGLPKLVELDGLPTRVPPPPEPSDPPTVNSNNEGIAATGSPGPKAKAGLASTPAAAKPSGAAAKDDAGSKAGSKPAASSSTAPATSKMAAAAVTGHPAKPGASSNAADTGKNLAGAGGKPSTATDGKSTNALPSRPGTASSNGALPAAPSVPCRLDCFRLNLKITDFKPLLGWTSTSAGGDISSSVTATSQHSAAKGTASTMPAIGAELAGLTKPVQGKQGKGTATSTLEGLVSADAKAGAVAAAPAAEPKAAVGATAPKPAAAKAAKGGAVPSEPRTRSWIQLTGPTDSIISSLPLDISREPALPPGKPAAAAAATAQPSKAGAKKVGLDEAPPGPKVVLQGSWELPISVGIREWLQWPLGITIMKVLVPEPGPSPAAQQPEARTMELARGVSTLAALLDGITNAISQEVVLGGTGTASEVAWAIRLQASVQGVPVTSADTHKSVRPPHETLRQ</sequence>
<feature type="compositionally biased region" description="Pro residues" evidence="1">
    <location>
        <begin position="142"/>
        <end position="152"/>
    </location>
</feature>
<feature type="compositionally biased region" description="Polar residues" evidence="1">
    <location>
        <begin position="248"/>
        <end position="270"/>
    </location>
</feature>
<name>A0AAW1RZQ5_9CHLO</name>
<organism evidence="2 3">
    <name type="scientific">Apatococcus lobatus</name>
    <dbReference type="NCBI Taxonomy" id="904363"/>
    <lineage>
        <taxon>Eukaryota</taxon>
        <taxon>Viridiplantae</taxon>
        <taxon>Chlorophyta</taxon>
        <taxon>core chlorophytes</taxon>
        <taxon>Trebouxiophyceae</taxon>
        <taxon>Chlorellales</taxon>
        <taxon>Chlorellaceae</taxon>
        <taxon>Apatococcus</taxon>
    </lineage>
</organism>
<proteinExistence type="predicted"/>
<feature type="compositionally biased region" description="Low complexity" evidence="1">
    <location>
        <begin position="177"/>
        <end position="189"/>
    </location>
</feature>
<evidence type="ECO:0000313" key="3">
    <source>
        <dbReference type="Proteomes" id="UP001438707"/>
    </source>
</evidence>